<dbReference type="InterPro" id="IPR005119">
    <property type="entry name" value="LysR_subst-bd"/>
</dbReference>
<keyword evidence="4" id="KW-0804">Transcription</keyword>
<keyword evidence="2" id="KW-0805">Transcription regulation</keyword>
<dbReference type="GO" id="GO:0006351">
    <property type="term" value="P:DNA-templated transcription"/>
    <property type="evidence" value="ECO:0007669"/>
    <property type="project" value="TreeGrafter"/>
</dbReference>
<sequence>MIEKKRTDIDWEDLRFFAALARHGSLSATARALKVNHATVARRVGALESALGFALFERRADGYQLSRHGTAILSEAGAMESAAAAIRDRLAYSNGPSGRVRLTTTRSIADLVIAPQLGGVLRGLANVELEIVTDIRVQSLAQREADIALRLGHPKDSDLTAKRVATIGYAFYASKAAVETVAGNGPARLIGFDLDSDGVAEARWLETKFGPDAFVFRSSSNVVQANAAAAGLGIAMLPRFVAKQNPALVEIDCGEAMPDRELWMLAQANLVDIPRVRAVWDGLAEIFAVSKDRL</sequence>
<dbReference type="PANTHER" id="PTHR30537:SF3">
    <property type="entry name" value="TRANSCRIPTIONAL REGULATORY PROTEIN"/>
    <property type="match status" value="1"/>
</dbReference>
<evidence type="ECO:0000313" key="7">
    <source>
        <dbReference type="Proteomes" id="UP000199542"/>
    </source>
</evidence>
<dbReference type="InterPro" id="IPR036388">
    <property type="entry name" value="WH-like_DNA-bd_sf"/>
</dbReference>
<protein>
    <submittedName>
        <fullName evidence="6">DNA-binding transcriptional regulator, LysR family</fullName>
    </submittedName>
</protein>
<dbReference type="GO" id="GO:0003700">
    <property type="term" value="F:DNA-binding transcription factor activity"/>
    <property type="evidence" value="ECO:0007669"/>
    <property type="project" value="InterPro"/>
</dbReference>
<evidence type="ECO:0000313" key="6">
    <source>
        <dbReference type="EMBL" id="SCW30591.1"/>
    </source>
</evidence>
<dbReference type="RefSeq" id="WP_092583342.1">
    <property type="nucleotide sequence ID" value="NZ_FMTM01000001.1"/>
</dbReference>
<dbReference type="InterPro" id="IPR058163">
    <property type="entry name" value="LysR-type_TF_proteobact-type"/>
</dbReference>
<accession>A0A1G4PEB1</accession>
<evidence type="ECO:0000256" key="3">
    <source>
        <dbReference type="ARBA" id="ARBA00023125"/>
    </source>
</evidence>
<dbReference type="Pfam" id="PF00126">
    <property type="entry name" value="HTH_1"/>
    <property type="match status" value="1"/>
</dbReference>
<evidence type="ECO:0000256" key="1">
    <source>
        <dbReference type="ARBA" id="ARBA00009437"/>
    </source>
</evidence>
<dbReference type="Gene3D" id="1.10.10.10">
    <property type="entry name" value="Winged helix-like DNA-binding domain superfamily/Winged helix DNA-binding domain"/>
    <property type="match status" value="1"/>
</dbReference>
<gene>
    <name evidence="6" type="ORF">SAMN02927900_00432</name>
</gene>
<dbReference type="PANTHER" id="PTHR30537">
    <property type="entry name" value="HTH-TYPE TRANSCRIPTIONAL REGULATOR"/>
    <property type="match status" value="1"/>
</dbReference>
<dbReference type="InterPro" id="IPR000847">
    <property type="entry name" value="LysR_HTH_N"/>
</dbReference>
<dbReference type="Gene3D" id="3.40.190.290">
    <property type="match status" value="1"/>
</dbReference>
<dbReference type="GO" id="GO:0043565">
    <property type="term" value="F:sequence-specific DNA binding"/>
    <property type="evidence" value="ECO:0007669"/>
    <property type="project" value="TreeGrafter"/>
</dbReference>
<dbReference type="AlphaFoldDB" id="A0A1G4PEB1"/>
<evidence type="ECO:0000256" key="2">
    <source>
        <dbReference type="ARBA" id="ARBA00023015"/>
    </source>
</evidence>
<dbReference type="SUPFAM" id="SSF46785">
    <property type="entry name" value="Winged helix' DNA-binding domain"/>
    <property type="match status" value="1"/>
</dbReference>
<keyword evidence="3 6" id="KW-0238">DNA-binding</keyword>
<dbReference type="EMBL" id="FMTM01000001">
    <property type="protein sequence ID" value="SCW30591.1"/>
    <property type="molecule type" value="Genomic_DNA"/>
</dbReference>
<evidence type="ECO:0000256" key="4">
    <source>
        <dbReference type="ARBA" id="ARBA00023163"/>
    </source>
</evidence>
<dbReference type="PROSITE" id="PS50931">
    <property type="entry name" value="HTH_LYSR"/>
    <property type="match status" value="1"/>
</dbReference>
<name>A0A1G4PEB1_9HYPH</name>
<comment type="similarity">
    <text evidence="1">Belongs to the LysR transcriptional regulatory family.</text>
</comment>
<feature type="domain" description="HTH lysR-type" evidence="5">
    <location>
        <begin position="9"/>
        <end position="66"/>
    </location>
</feature>
<reference evidence="6 7" key="1">
    <citation type="submission" date="2016-10" db="EMBL/GenBank/DDBJ databases">
        <authorList>
            <person name="de Groot N.N."/>
        </authorList>
    </citation>
    <scope>NUCLEOTIDE SEQUENCE [LARGE SCALE GENOMIC DNA]</scope>
    <source>
        <strain evidence="6 7">CGMCC 1.3401</strain>
    </source>
</reference>
<evidence type="ECO:0000259" key="5">
    <source>
        <dbReference type="PROSITE" id="PS50931"/>
    </source>
</evidence>
<organism evidence="6 7">
    <name type="scientific">Rhizobium mongolense subsp. loessense</name>
    <dbReference type="NCBI Taxonomy" id="158890"/>
    <lineage>
        <taxon>Bacteria</taxon>
        <taxon>Pseudomonadati</taxon>
        <taxon>Pseudomonadota</taxon>
        <taxon>Alphaproteobacteria</taxon>
        <taxon>Hyphomicrobiales</taxon>
        <taxon>Rhizobiaceae</taxon>
        <taxon>Rhizobium/Agrobacterium group</taxon>
        <taxon>Rhizobium</taxon>
    </lineage>
</organism>
<dbReference type="Proteomes" id="UP000199542">
    <property type="component" value="Unassembled WGS sequence"/>
</dbReference>
<dbReference type="SUPFAM" id="SSF53850">
    <property type="entry name" value="Periplasmic binding protein-like II"/>
    <property type="match status" value="1"/>
</dbReference>
<dbReference type="Pfam" id="PF03466">
    <property type="entry name" value="LysR_substrate"/>
    <property type="match status" value="1"/>
</dbReference>
<dbReference type="InterPro" id="IPR036390">
    <property type="entry name" value="WH_DNA-bd_sf"/>
</dbReference>
<proteinExistence type="inferred from homology"/>